<proteinExistence type="predicted"/>
<accession>X1B843</accession>
<dbReference type="EMBL" id="BART01025932">
    <property type="protein sequence ID" value="GAG91285.1"/>
    <property type="molecule type" value="Genomic_DNA"/>
</dbReference>
<dbReference type="AlphaFoldDB" id="X1B843"/>
<protein>
    <submittedName>
        <fullName evidence="1">Uncharacterized protein</fullName>
    </submittedName>
</protein>
<gene>
    <name evidence="1" type="ORF">S01H4_46415</name>
</gene>
<comment type="caution">
    <text evidence="1">The sequence shown here is derived from an EMBL/GenBank/DDBJ whole genome shotgun (WGS) entry which is preliminary data.</text>
</comment>
<reference evidence="1" key="1">
    <citation type="journal article" date="2014" name="Front. Microbiol.">
        <title>High frequency of phylogenetically diverse reductive dehalogenase-homologous genes in deep subseafloor sedimentary metagenomes.</title>
        <authorList>
            <person name="Kawai M."/>
            <person name="Futagami T."/>
            <person name="Toyoda A."/>
            <person name="Takaki Y."/>
            <person name="Nishi S."/>
            <person name="Hori S."/>
            <person name="Arai W."/>
            <person name="Tsubouchi T."/>
            <person name="Morono Y."/>
            <person name="Uchiyama I."/>
            <person name="Ito T."/>
            <person name="Fujiyama A."/>
            <person name="Inagaki F."/>
            <person name="Takami H."/>
        </authorList>
    </citation>
    <scope>NUCLEOTIDE SEQUENCE</scope>
    <source>
        <strain evidence="1">Expedition CK06-06</strain>
    </source>
</reference>
<organism evidence="1">
    <name type="scientific">marine sediment metagenome</name>
    <dbReference type="NCBI Taxonomy" id="412755"/>
    <lineage>
        <taxon>unclassified sequences</taxon>
        <taxon>metagenomes</taxon>
        <taxon>ecological metagenomes</taxon>
    </lineage>
</organism>
<sequence>MELAALMQLAKQGLLLARGLDRKEMVKGEQLLAMVELDKRAKRVQVWPEEKLDKKEKVKV</sequence>
<name>X1B843_9ZZZZ</name>
<evidence type="ECO:0000313" key="1">
    <source>
        <dbReference type="EMBL" id="GAG91285.1"/>
    </source>
</evidence>